<evidence type="ECO:0000313" key="3">
    <source>
        <dbReference type="Proteomes" id="UP000054270"/>
    </source>
</evidence>
<sequence>MPSVSSAIGRQSARFLPDSGTLRRHVHGHEYSTHPTSGVSSRPSIPAPAPSRTHTHIAHALRTAYGAIYPGLARTASYQPVFSLRDVLLPVADMSHPPQISTIGHQHLRSPGALRHRATAHTIWLYAPRG</sequence>
<proteinExistence type="predicted"/>
<dbReference type="AlphaFoldDB" id="A0A0D2PZP2"/>
<reference evidence="3" key="1">
    <citation type="submission" date="2014-04" db="EMBL/GenBank/DDBJ databases">
        <title>Evolutionary Origins and Diversification of the Mycorrhizal Mutualists.</title>
        <authorList>
            <consortium name="DOE Joint Genome Institute"/>
            <consortium name="Mycorrhizal Genomics Consortium"/>
            <person name="Kohler A."/>
            <person name="Kuo A."/>
            <person name="Nagy L.G."/>
            <person name="Floudas D."/>
            <person name="Copeland A."/>
            <person name="Barry K.W."/>
            <person name="Cichocki N."/>
            <person name="Veneault-Fourrey C."/>
            <person name="LaButti K."/>
            <person name="Lindquist E.A."/>
            <person name="Lipzen A."/>
            <person name="Lundell T."/>
            <person name="Morin E."/>
            <person name="Murat C."/>
            <person name="Riley R."/>
            <person name="Ohm R."/>
            <person name="Sun H."/>
            <person name="Tunlid A."/>
            <person name="Henrissat B."/>
            <person name="Grigoriev I.V."/>
            <person name="Hibbett D.S."/>
            <person name="Martin F."/>
        </authorList>
    </citation>
    <scope>NUCLEOTIDE SEQUENCE [LARGE SCALE GENOMIC DNA]</scope>
    <source>
        <strain evidence="3">FD-334 SS-4</strain>
    </source>
</reference>
<gene>
    <name evidence="2" type="ORF">HYPSUDRAFT_65348</name>
</gene>
<name>A0A0D2PZP2_HYPSF</name>
<organism evidence="2 3">
    <name type="scientific">Hypholoma sublateritium (strain FD-334 SS-4)</name>
    <dbReference type="NCBI Taxonomy" id="945553"/>
    <lineage>
        <taxon>Eukaryota</taxon>
        <taxon>Fungi</taxon>
        <taxon>Dikarya</taxon>
        <taxon>Basidiomycota</taxon>
        <taxon>Agaricomycotina</taxon>
        <taxon>Agaricomycetes</taxon>
        <taxon>Agaricomycetidae</taxon>
        <taxon>Agaricales</taxon>
        <taxon>Agaricineae</taxon>
        <taxon>Strophariaceae</taxon>
        <taxon>Hypholoma</taxon>
    </lineage>
</organism>
<dbReference type="EMBL" id="KN817535">
    <property type="protein sequence ID" value="KJA24810.1"/>
    <property type="molecule type" value="Genomic_DNA"/>
</dbReference>
<feature type="region of interest" description="Disordered" evidence="1">
    <location>
        <begin position="1"/>
        <end position="52"/>
    </location>
</feature>
<keyword evidence="3" id="KW-1185">Reference proteome</keyword>
<protein>
    <submittedName>
        <fullName evidence="2">Uncharacterized protein</fullName>
    </submittedName>
</protein>
<evidence type="ECO:0000313" key="2">
    <source>
        <dbReference type="EMBL" id="KJA24810.1"/>
    </source>
</evidence>
<dbReference type="Proteomes" id="UP000054270">
    <property type="component" value="Unassembled WGS sequence"/>
</dbReference>
<accession>A0A0D2PZP2</accession>
<evidence type="ECO:0000256" key="1">
    <source>
        <dbReference type="SAM" id="MobiDB-lite"/>
    </source>
</evidence>